<dbReference type="Pfam" id="PF23359">
    <property type="entry name" value="Lsr2_DNA-bd"/>
    <property type="match status" value="1"/>
</dbReference>
<dbReference type="InterPro" id="IPR042261">
    <property type="entry name" value="Lsr2-like_dimerization"/>
</dbReference>
<organism evidence="5 6">
    <name type="scientific">Arthrobacter pityocampae</name>
    <dbReference type="NCBI Taxonomy" id="547334"/>
    <lineage>
        <taxon>Bacteria</taxon>
        <taxon>Bacillati</taxon>
        <taxon>Actinomycetota</taxon>
        <taxon>Actinomycetes</taxon>
        <taxon>Micrococcales</taxon>
        <taxon>Micrococcaceae</taxon>
        <taxon>Arthrobacter</taxon>
    </lineage>
</organism>
<gene>
    <name evidence="5" type="ORF">C4K88_11620</name>
</gene>
<evidence type="ECO:0008006" key="7">
    <source>
        <dbReference type="Google" id="ProtNLM"/>
    </source>
</evidence>
<evidence type="ECO:0000259" key="3">
    <source>
        <dbReference type="Pfam" id="PF11774"/>
    </source>
</evidence>
<accession>A0A2S5IV18</accession>
<dbReference type="GO" id="GO:0016746">
    <property type="term" value="F:acyltransferase activity"/>
    <property type="evidence" value="ECO:0007669"/>
    <property type="project" value="InterPro"/>
</dbReference>
<protein>
    <recommendedName>
        <fullName evidence="7">Lsr2 family protein</fullName>
    </recommendedName>
</protein>
<dbReference type="EMBL" id="PRKW01000005">
    <property type="protein sequence ID" value="PPB48399.1"/>
    <property type="molecule type" value="Genomic_DNA"/>
</dbReference>
<feature type="domain" description="Lsr2 DNA-binding" evidence="4">
    <location>
        <begin position="79"/>
        <end position="114"/>
    </location>
</feature>
<reference evidence="5 6" key="1">
    <citation type="journal article" date="2014" name="Int. J. Syst. Evol. Microbiol.">
        <title>Arthrobacter pityocampae sp. nov., isolated from Thaumetopoea pityocampa (Lep., Thaumetopoeidae).</title>
        <authorList>
            <person name="Ince I.A."/>
            <person name="Demirbag Z."/>
            <person name="Kati H."/>
        </authorList>
    </citation>
    <scope>NUCLEOTIDE SEQUENCE [LARGE SCALE GENOMIC DNA]</scope>
    <source>
        <strain evidence="5 6">Tp2</strain>
    </source>
</reference>
<feature type="compositionally biased region" description="Polar residues" evidence="2">
    <location>
        <begin position="90"/>
        <end position="107"/>
    </location>
</feature>
<dbReference type="Gene3D" id="4.10.320.10">
    <property type="entry name" value="E3-binding domain"/>
    <property type="match status" value="1"/>
</dbReference>
<dbReference type="Pfam" id="PF11774">
    <property type="entry name" value="Lsr2"/>
    <property type="match status" value="1"/>
</dbReference>
<dbReference type="Gene3D" id="3.30.60.230">
    <property type="entry name" value="Lsr2, dimerization domain"/>
    <property type="match status" value="1"/>
</dbReference>
<dbReference type="InterPro" id="IPR024412">
    <property type="entry name" value="Lsr2_dim_dom"/>
</dbReference>
<keyword evidence="6" id="KW-1185">Reference proteome</keyword>
<dbReference type="RefSeq" id="WP_104121804.1">
    <property type="nucleotide sequence ID" value="NZ_PRKW01000005.1"/>
</dbReference>
<dbReference type="AlphaFoldDB" id="A0A2S5IV18"/>
<evidence type="ECO:0000313" key="6">
    <source>
        <dbReference type="Proteomes" id="UP000239297"/>
    </source>
</evidence>
<evidence type="ECO:0000313" key="5">
    <source>
        <dbReference type="EMBL" id="PPB48399.1"/>
    </source>
</evidence>
<name>A0A2S5IV18_9MICC</name>
<keyword evidence="1" id="KW-0238">DNA-binding</keyword>
<feature type="domain" description="Lsr2 dimerization" evidence="3">
    <location>
        <begin position="1"/>
        <end position="57"/>
    </location>
</feature>
<evidence type="ECO:0000256" key="1">
    <source>
        <dbReference type="ARBA" id="ARBA00023125"/>
    </source>
</evidence>
<feature type="region of interest" description="Disordered" evidence="2">
    <location>
        <begin position="51"/>
        <end position="115"/>
    </location>
</feature>
<evidence type="ECO:0000256" key="2">
    <source>
        <dbReference type="SAM" id="MobiDB-lite"/>
    </source>
</evidence>
<proteinExistence type="predicted"/>
<dbReference type="Proteomes" id="UP000239297">
    <property type="component" value="Unassembled WGS sequence"/>
</dbReference>
<dbReference type="InterPro" id="IPR036625">
    <property type="entry name" value="E3-bd_dom_sf"/>
</dbReference>
<dbReference type="InterPro" id="IPR055370">
    <property type="entry name" value="Lsr2_DNA-bd"/>
</dbReference>
<evidence type="ECO:0000259" key="4">
    <source>
        <dbReference type="Pfam" id="PF23359"/>
    </source>
</evidence>
<comment type="caution">
    <text evidence="5">The sequence shown here is derived from an EMBL/GenBank/DDBJ whole genome shotgun (WGS) entry which is preliminary data.</text>
</comment>
<dbReference type="GO" id="GO:0003677">
    <property type="term" value="F:DNA binding"/>
    <property type="evidence" value="ECO:0007669"/>
    <property type="project" value="UniProtKB-KW"/>
</dbReference>
<dbReference type="OrthoDB" id="4113332at2"/>
<sequence length="115" mass="12582">MAQRVQVELVDDLTGETAQETVRFGVDGTEYEIDLTTENAQKLRTTLAEYADKARKASTRRGQGSKSPAATGAGSGKAKREETQRIRQWAQDNGHSTSARGRISQSIVDAYNQAH</sequence>